<dbReference type="InterPro" id="IPR010652">
    <property type="entry name" value="DUF1232"/>
</dbReference>
<gene>
    <name evidence="6" type="ORF">SAMN02745226_01930</name>
</gene>
<feature type="domain" description="DUF1232" evidence="5">
    <location>
        <begin position="6"/>
        <end position="36"/>
    </location>
</feature>
<evidence type="ECO:0000256" key="1">
    <source>
        <dbReference type="ARBA" id="ARBA00004127"/>
    </source>
</evidence>
<evidence type="ECO:0000313" key="6">
    <source>
        <dbReference type="EMBL" id="SHN69296.1"/>
    </source>
</evidence>
<name>A0A1M7TF17_FERGO</name>
<evidence type="ECO:0000313" key="7">
    <source>
        <dbReference type="Proteomes" id="UP000184207"/>
    </source>
</evidence>
<accession>A0A1M7TF17</accession>
<dbReference type="Pfam" id="PF06803">
    <property type="entry name" value="DUF1232"/>
    <property type="match status" value="1"/>
</dbReference>
<dbReference type="AlphaFoldDB" id="A0A1M7TF17"/>
<organism evidence="6 7">
    <name type="scientific">Fervidobacterium gondwanense DSM 13020</name>
    <dbReference type="NCBI Taxonomy" id="1121883"/>
    <lineage>
        <taxon>Bacteria</taxon>
        <taxon>Thermotogati</taxon>
        <taxon>Thermotogota</taxon>
        <taxon>Thermotogae</taxon>
        <taxon>Thermotogales</taxon>
        <taxon>Fervidobacteriaceae</taxon>
        <taxon>Fervidobacterium</taxon>
    </lineage>
</organism>
<dbReference type="GO" id="GO:0012505">
    <property type="term" value="C:endomembrane system"/>
    <property type="evidence" value="ECO:0007669"/>
    <property type="project" value="UniProtKB-SubCell"/>
</dbReference>
<evidence type="ECO:0000259" key="5">
    <source>
        <dbReference type="Pfam" id="PF06803"/>
    </source>
</evidence>
<keyword evidence="7" id="KW-1185">Reference proteome</keyword>
<protein>
    <recommendedName>
        <fullName evidence="5">DUF1232 domain-containing protein</fullName>
    </recommendedName>
</protein>
<keyword evidence="3" id="KW-1133">Transmembrane helix</keyword>
<dbReference type="EMBL" id="FRDJ01000016">
    <property type="protein sequence ID" value="SHN69296.1"/>
    <property type="molecule type" value="Genomic_DNA"/>
</dbReference>
<dbReference type="Proteomes" id="UP000184207">
    <property type="component" value="Unassembled WGS sequence"/>
</dbReference>
<evidence type="ECO:0000256" key="2">
    <source>
        <dbReference type="ARBA" id="ARBA00022692"/>
    </source>
</evidence>
<reference evidence="7" key="1">
    <citation type="submission" date="2016-12" db="EMBL/GenBank/DDBJ databases">
        <authorList>
            <person name="Varghese N."/>
            <person name="Submissions S."/>
        </authorList>
    </citation>
    <scope>NUCLEOTIDE SEQUENCE [LARGE SCALE GENOMIC DNA]</scope>
    <source>
        <strain evidence="7">DSM 13020</strain>
    </source>
</reference>
<keyword evidence="2" id="KW-0812">Transmembrane</keyword>
<evidence type="ECO:0000256" key="3">
    <source>
        <dbReference type="ARBA" id="ARBA00022989"/>
    </source>
</evidence>
<evidence type="ECO:0000256" key="4">
    <source>
        <dbReference type="ARBA" id="ARBA00023136"/>
    </source>
</evidence>
<dbReference type="RefSeq" id="WP_084634446.1">
    <property type="nucleotide sequence ID" value="NZ_FRDJ01000016.1"/>
</dbReference>
<proteinExistence type="predicted"/>
<keyword evidence="4" id="KW-0472">Membrane</keyword>
<sequence>MFDLPLVLALLTLISPVDFIPDFVPFMGRFDDFISIIYIIYKLAKAFRRA</sequence>
<comment type="subcellular location">
    <subcellularLocation>
        <location evidence="1">Endomembrane system</location>
        <topology evidence="1">Multi-pass membrane protein</topology>
    </subcellularLocation>
</comment>